<dbReference type="PROSITE" id="PS51502">
    <property type="entry name" value="S_R_A_B_BARREL"/>
    <property type="match status" value="1"/>
</dbReference>
<comment type="caution">
    <text evidence="2">The sequence shown here is derived from an EMBL/GenBank/DDBJ whole genome shotgun (WGS) entry which is preliminary data.</text>
</comment>
<feature type="domain" description="Stress-response A/B barrel" evidence="1">
    <location>
        <begin position="1"/>
        <end position="39"/>
    </location>
</feature>
<dbReference type="Pfam" id="PF07876">
    <property type="entry name" value="Dabb"/>
    <property type="match status" value="1"/>
</dbReference>
<evidence type="ECO:0000259" key="1">
    <source>
        <dbReference type="PROSITE" id="PS51502"/>
    </source>
</evidence>
<dbReference type="RefSeq" id="WP_379280266.1">
    <property type="nucleotide sequence ID" value="NZ_JBHUGT010000022.1"/>
</dbReference>
<dbReference type="Gene3D" id="3.30.70.100">
    <property type="match status" value="1"/>
</dbReference>
<dbReference type="InterPro" id="IPR013097">
    <property type="entry name" value="Dabb"/>
</dbReference>
<keyword evidence="3" id="KW-1185">Reference proteome</keyword>
<evidence type="ECO:0000313" key="3">
    <source>
        <dbReference type="Proteomes" id="UP001597493"/>
    </source>
</evidence>
<proteinExistence type="predicted"/>
<dbReference type="InterPro" id="IPR011008">
    <property type="entry name" value="Dimeric_a/b-barrel"/>
</dbReference>
<dbReference type="Proteomes" id="UP001597493">
    <property type="component" value="Unassembled WGS sequence"/>
</dbReference>
<gene>
    <name evidence="2" type="ORF">ACFSW5_25845</name>
</gene>
<accession>A0ABW5R5B7</accession>
<organism evidence="2 3">
    <name type="scientific">Paenibacillus thailandensis</name>
    <dbReference type="NCBI Taxonomy" id="393250"/>
    <lineage>
        <taxon>Bacteria</taxon>
        <taxon>Bacillati</taxon>
        <taxon>Bacillota</taxon>
        <taxon>Bacilli</taxon>
        <taxon>Bacillales</taxon>
        <taxon>Paenibacillaceae</taxon>
        <taxon>Paenibacillus</taxon>
    </lineage>
</organism>
<evidence type="ECO:0000313" key="2">
    <source>
        <dbReference type="EMBL" id="MFD2663667.1"/>
    </source>
</evidence>
<name>A0ABW5R5B7_9BACL</name>
<dbReference type="SUPFAM" id="SSF54909">
    <property type="entry name" value="Dimeric alpha+beta barrel"/>
    <property type="match status" value="1"/>
</dbReference>
<reference evidence="3" key="1">
    <citation type="journal article" date="2019" name="Int. J. Syst. Evol. Microbiol.">
        <title>The Global Catalogue of Microorganisms (GCM) 10K type strain sequencing project: providing services to taxonomists for standard genome sequencing and annotation.</title>
        <authorList>
            <consortium name="The Broad Institute Genomics Platform"/>
            <consortium name="The Broad Institute Genome Sequencing Center for Infectious Disease"/>
            <person name="Wu L."/>
            <person name="Ma J."/>
        </authorList>
    </citation>
    <scope>NUCLEOTIDE SEQUENCE [LARGE SCALE GENOMIC DNA]</scope>
    <source>
        <strain evidence="3">TISTR 1827</strain>
    </source>
</reference>
<protein>
    <submittedName>
        <fullName evidence="2">Dabb family protein</fullName>
    </submittedName>
</protein>
<dbReference type="EMBL" id="JBHUMY010000043">
    <property type="protein sequence ID" value="MFD2663667.1"/>
    <property type="molecule type" value="Genomic_DNA"/>
</dbReference>
<sequence length="42" mass="4881">MRVTFEDQQACRDYIQHPLHQSLLQSIGPFVEGIVVMDYPFA</sequence>